<evidence type="ECO:0000256" key="4">
    <source>
        <dbReference type="ARBA" id="ARBA00005163"/>
    </source>
</evidence>
<evidence type="ECO:0000313" key="17">
    <source>
        <dbReference type="EMBL" id="MBB3890787.1"/>
    </source>
</evidence>
<keyword evidence="7" id="KW-0813">Transport</keyword>
<keyword evidence="13 16" id="KW-1133">Transmembrane helix</keyword>
<comment type="subunit">
    <text evidence="5">Part of an enzyme complex containing four subunits: a flavoprotein, an iron-sulfur protein, plus two membrane-anchoring proteins, SdhC and SdhD.</text>
</comment>
<evidence type="ECO:0000256" key="15">
    <source>
        <dbReference type="ARBA" id="ARBA00023136"/>
    </source>
</evidence>
<evidence type="ECO:0000256" key="9">
    <source>
        <dbReference type="ARBA" id="ARBA00022617"/>
    </source>
</evidence>
<comment type="function">
    <text evidence="2">Membrane-anchoring subunit of succinate dehydrogenase (SDH).</text>
</comment>
<evidence type="ECO:0000256" key="12">
    <source>
        <dbReference type="ARBA" id="ARBA00022982"/>
    </source>
</evidence>
<keyword evidence="18" id="KW-1185">Reference proteome</keyword>
<evidence type="ECO:0000256" key="3">
    <source>
        <dbReference type="ARBA" id="ARBA00004141"/>
    </source>
</evidence>
<dbReference type="EMBL" id="JACIDK010000002">
    <property type="protein sequence ID" value="MBB3890787.1"/>
    <property type="molecule type" value="Genomic_DNA"/>
</dbReference>
<dbReference type="SUPFAM" id="SSF81343">
    <property type="entry name" value="Fumarate reductase respiratory complex transmembrane subunits"/>
    <property type="match status" value="1"/>
</dbReference>
<organism evidence="17 18">
    <name type="scientific">Phenylobacterium haematophilum</name>
    <dbReference type="NCBI Taxonomy" id="98513"/>
    <lineage>
        <taxon>Bacteria</taxon>
        <taxon>Pseudomonadati</taxon>
        <taxon>Pseudomonadota</taxon>
        <taxon>Alphaproteobacteria</taxon>
        <taxon>Caulobacterales</taxon>
        <taxon>Caulobacteraceae</taxon>
        <taxon>Phenylobacterium</taxon>
    </lineage>
</organism>
<accession>A0A840A099</accession>
<keyword evidence="15 16" id="KW-0472">Membrane</keyword>
<dbReference type="GO" id="GO:0020037">
    <property type="term" value="F:heme binding"/>
    <property type="evidence" value="ECO:0007669"/>
    <property type="project" value="InterPro"/>
</dbReference>
<dbReference type="Proteomes" id="UP000530564">
    <property type="component" value="Unassembled WGS sequence"/>
</dbReference>
<dbReference type="InterPro" id="IPR034804">
    <property type="entry name" value="SQR/QFR_C/D"/>
</dbReference>
<evidence type="ECO:0000256" key="7">
    <source>
        <dbReference type="ARBA" id="ARBA00022448"/>
    </source>
</evidence>
<evidence type="ECO:0000256" key="8">
    <source>
        <dbReference type="ARBA" id="ARBA00022532"/>
    </source>
</evidence>
<evidence type="ECO:0000256" key="6">
    <source>
        <dbReference type="ARBA" id="ARBA00019425"/>
    </source>
</evidence>
<dbReference type="UniPathway" id="UPA00223"/>
<evidence type="ECO:0000256" key="1">
    <source>
        <dbReference type="ARBA" id="ARBA00001971"/>
    </source>
</evidence>
<evidence type="ECO:0000256" key="13">
    <source>
        <dbReference type="ARBA" id="ARBA00022989"/>
    </source>
</evidence>
<keyword evidence="8" id="KW-0816">Tricarboxylic acid cycle</keyword>
<name>A0A840A099_9CAUL</name>
<evidence type="ECO:0000256" key="2">
    <source>
        <dbReference type="ARBA" id="ARBA00004050"/>
    </source>
</evidence>
<evidence type="ECO:0000256" key="11">
    <source>
        <dbReference type="ARBA" id="ARBA00022723"/>
    </source>
</evidence>
<comment type="subcellular location">
    <subcellularLocation>
        <location evidence="3">Membrane</location>
        <topology evidence="3">Multi-pass membrane protein</topology>
    </subcellularLocation>
</comment>
<dbReference type="InterPro" id="IPR000701">
    <property type="entry name" value="SuccDH_FuR_B_TM-su"/>
</dbReference>
<feature type="transmembrane region" description="Helical" evidence="16">
    <location>
        <begin position="34"/>
        <end position="53"/>
    </location>
</feature>
<dbReference type="GO" id="GO:0046872">
    <property type="term" value="F:metal ion binding"/>
    <property type="evidence" value="ECO:0007669"/>
    <property type="project" value="UniProtKB-KW"/>
</dbReference>
<proteinExistence type="predicted"/>
<reference evidence="17 18" key="1">
    <citation type="submission" date="2020-08" db="EMBL/GenBank/DDBJ databases">
        <title>Genomic Encyclopedia of Type Strains, Phase IV (KMG-IV): sequencing the most valuable type-strain genomes for metagenomic binning, comparative biology and taxonomic classification.</title>
        <authorList>
            <person name="Goeker M."/>
        </authorList>
    </citation>
    <scope>NUCLEOTIDE SEQUENCE [LARGE SCALE GENOMIC DNA]</scope>
    <source>
        <strain evidence="17 18">DSM 21793</strain>
    </source>
</reference>
<keyword evidence="12" id="KW-0249">Electron transport</keyword>
<keyword evidence="11" id="KW-0479">Metal-binding</keyword>
<dbReference type="NCBIfam" id="TIGR02968">
    <property type="entry name" value="succ_dehyd_anc"/>
    <property type="match status" value="1"/>
</dbReference>
<evidence type="ECO:0000313" key="18">
    <source>
        <dbReference type="Proteomes" id="UP000530564"/>
    </source>
</evidence>
<dbReference type="GO" id="GO:0006099">
    <property type="term" value="P:tricarboxylic acid cycle"/>
    <property type="evidence" value="ECO:0007669"/>
    <property type="project" value="UniProtKB-UniPathway"/>
</dbReference>
<dbReference type="InterPro" id="IPR014312">
    <property type="entry name" value="Succ_DH_anchor"/>
</dbReference>
<comment type="caution">
    <text evidence="17">The sequence shown here is derived from an EMBL/GenBank/DDBJ whole genome shotgun (WGS) entry which is preliminary data.</text>
</comment>
<dbReference type="Gene3D" id="1.20.1300.10">
    <property type="entry name" value="Fumarate reductase/succinate dehydrogenase, transmembrane subunit"/>
    <property type="match status" value="1"/>
</dbReference>
<dbReference type="CDD" id="cd03495">
    <property type="entry name" value="SQR_TypeC_SdhD_like"/>
    <property type="match status" value="1"/>
</dbReference>
<evidence type="ECO:0000256" key="16">
    <source>
        <dbReference type="SAM" id="Phobius"/>
    </source>
</evidence>
<keyword evidence="9" id="KW-0349">Heme</keyword>
<gene>
    <name evidence="17" type="ORF">GGQ61_001504</name>
</gene>
<dbReference type="RefSeq" id="WP_183771181.1">
    <property type="nucleotide sequence ID" value="NZ_JACIDK010000002.1"/>
</dbReference>
<evidence type="ECO:0000256" key="5">
    <source>
        <dbReference type="ARBA" id="ARBA00011558"/>
    </source>
</evidence>
<evidence type="ECO:0000256" key="10">
    <source>
        <dbReference type="ARBA" id="ARBA00022692"/>
    </source>
</evidence>
<comment type="cofactor">
    <cofactor evidence="1">
        <name>heme</name>
        <dbReference type="ChEBI" id="CHEBI:30413"/>
    </cofactor>
</comment>
<comment type="pathway">
    <text evidence="4">Carbohydrate metabolism; tricarboxylic acid cycle.</text>
</comment>
<dbReference type="Pfam" id="PF01127">
    <property type="entry name" value="Sdh_cyt"/>
    <property type="match status" value="1"/>
</dbReference>
<feature type="transmembrane region" description="Helical" evidence="16">
    <location>
        <begin position="59"/>
        <end position="81"/>
    </location>
</feature>
<feature type="transmembrane region" description="Helical" evidence="16">
    <location>
        <begin position="102"/>
        <end position="124"/>
    </location>
</feature>
<dbReference type="GO" id="GO:0016020">
    <property type="term" value="C:membrane"/>
    <property type="evidence" value="ECO:0007669"/>
    <property type="project" value="UniProtKB-SubCell"/>
</dbReference>
<keyword evidence="10 16" id="KW-0812">Transmembrane</keyword>
<keyword evidence="14" id="KW-0408">Iron</keyword>
<sequence length="132" mass="13967">MNTGPTLRTPRSRALGLGSAHHGVGHFIVEHVSAVMLVPLGLWGAWVAIQLAGQGYDAAAYWISKPVNAVLLAVLLVCTLVHVKNAMQVVIEDYIGRFITKAVLLLLNYSICVLAGALGVFAILKAAFSGAF</sequence>
<dbReference type="AlphaFoldDB" id="A0A840A099"/>
<protein>
    <recommendedName>
        <fullName evidence="6">Succinate dehydrogenase hydrophobic membrane anchor subunit</fullName>
    </recommendedName>
</protein>
<evidence type="ECO:0000256" key="14">
    <source>
        <dbReference type="ARBA" id="ARBA00023004"/>
    </source>
</evidence>